<accession>K2G1X9</accession>
<proteinExistence type="predicted"/>
<protein>
    <submittedName>
        <fullName evidence="2">Uncharacterized protein</fullName>
    </submittedName>
</protein>
<keyword evidence="1" id="KW-1133">Transmembrane helix</keyword>
<organism evidence="2">
    <name type="scientific">uncultured bacterium</name>
    <name type="common">gcode 4</name>
    <dbReference type="NCBI Taxonomy" id="1234023"/>
    <lineage>
        <taxon>Bacteria</taxon>
        <taxon>environmental samples</taxon>
    </lineage>
</organism>
<evidence type="ECO:0000256" key="1">
    <source>
        <dbReference type="SAM" id="Phobius"/>
    </source>
</evidence>
<keyword evidence="1" id="KW-0472">Membrane</keyword>
<sequence>MRKKDLKIISYMSMIPLVLQSMSVYAFIWEDTSLDFFKTIDKWSISTQLKFIENELEWSAQKINDYVLSKMGLSWSDIKFINPQKDFTKSELDKISEDWNIWLIIWHLDSSQKEISSDTLKKIQDLIIEWYRSKQWEMMKKEASMSRIAVTGLYNDWSKENSWYDIMDDLTKIHDVIFSKETKYEWTENGNSLEFWNILNWSMNNIWAAFDEDKPLNNSLWIMNNWNQGNNQAAWSGQTSNWTSIQQLSDDKSKSNLCLTWAGLWLLDDSIMEDIASQLSNGESSSSSQGWVWNSNWENSYSMPTSWSWNNWGWWGGNDSGWWGGSIFDTFPCSGIFCIEISAVVYKQNLLWGWKSESIEWILDKNLKIVNSIAWQSLIQSDMTKNFFSLSILRKLNLPSMVYLWMVVTHLPPPILNLQPKSWKEPNELLDESIFESTFKQNWLDYKMQNAFNPEYEAKIMKACEWMDSQACLWKQLDYQTIYNPVISNSNILLAKIWENYGSSVNDDIAELIGFSNTFKTNIKQISDTVIKMNKK</sequence>
<comment type="caution">
    <text evidence="2">The sequence shown here is derived from an EMBL/GenBank/DDBJ whole genome shotgun (WGS) entry which is preliminary data.</text>
</comment>
<evidence type="ECO:0000313" key="2">
    <source>
        <dbReference type="EMBL" id="EKE29193.1"/>
    </source>
</evidence>
<gene>
    <name evidence="2" type="ORF">ACD_2C00209G0007</name>
</gene>
<dbReference type="EMBL" id="AMFJ01000209">
    <property type="protein sequence ID" value="EKE29193.1"/>
    <property type="molecule type" value="Genomic_DNA"/>
</dbReference>
<reference evidence="2" key="1">
    <citation type="journal article" date="2012" name="Science">
        <title>Fermentation, hydrogen, and sulfur metabolism in multiple uncultivated bacterial phyla.</title>
        <authorList>
            <person name="Wrighton K.C."/>
            <person name="Thomas B.C."/>
            <person name="Sharon I."/>
            <person name="Miller C.S."/>
            <person name="Castelle C.J."/>
            <person name="VerBerkmoes N.C."/>
            <person name="Wilkins M.J."/>
            <person name="Hettich R.L."/>
            <person name="Lipton M.S."/>
            <person name="Williams K.H."/>
            <person name="Long P.E."/>
            <person name="Banfield J.F."/>
        </authorList>
    </citation>
    <scope>NUCLEOTIDE SEQUENCE [LARGE SCALE GENOMIC DNA]</scope>
</reference>
<keyword evidence="1" id="KW-0812">Transmembrane</keyword>
<feature type="transmembrane region" description="Helical" evidence="1">
    <location>
        <begin position="9"/>
        <end position="29"/>
    </location>
</feature>
<dbReference type="AlphaFoldDB" id="K2G1X9"/>
<name>K2G1X9_9BACT</name>